<dbReference type="AlphaFoldDB" id="A0A915IGI6"/>
<sequence>MVPAVATAVETLPNTFTFSECTIKQIRDHISSSVTKTECLRHSPMDQVGYSGLGETQQPGQIFDVEQQCQQTFGSEYKFCGTNDYYLKQMCRQIWCRNATQGPKSPCVSKPYLPPLSGTTCGHKMWCINGACVEDEKAPSQEGCKFGDRDTSFCLKLVLTEPSKCKTDMFNRFCCESCRQFKRKLYRRLRL</sequence>
<evidence type="ECO:0000256" key="3">
    <source>
        <dbReference type="ARBA" id="ARBA00022833"/>
    </source>
</evidence>
<keyword evidence="2" id="KW-0378">Hydrolase</keyword>
<evidence type="ECO:0000313" key="7">
    <source>
        <dbReference type="Proteomes" id="UP000887565"/>
    </source>
</evidence>
<feature type="domain" description="ADAM cysteine-rich" evidence="6">
    <location>
        <begin position="58"/>
        <end position="135"/>
    </location>
</feature>
<evidence type="ECO:0000256" key="2">
    <source>
        <dbReference type="ARBA" id="ARBA00022801"/>
    </source>
</evidence>
<organism evidence="7 8">
    <name type="scientific">Romanomermis culicivorax</name>
    <name type="common">Nematode worm</name>
    <dbReference type="NCBI Taxonomy" id="13658"/>
    <lineage>
        <taxon>Eukaryota</taxon>
        <taxon>Metazoa</taxon>
        <taxon>Ecdysozoa</taxon>
        <taxon>Nematoda</taxon>
        <taxon>Enoplea</taxon>
        <taxon>Dorylaimia</taxon>
        <taxon>Mermithida</taxon>
        <taxon>Mermithoidea</taxon>
        <taxon>Mermithidae</taxon>
        <taxon>Romanomermis</taxon>
    </lineage>
</organism>
<evidence type="ECO:0000259" key="6">
    <source>
        <dbReference type="SMART" id="SM00608"/>
    </source>
</evidence>
<name>A0A915IGI6_ROMCU</name>
<keyword evidence="7" id="KW-1185">Reference proteome</keyword>
<evidence type="ECO:0000256" key="4">
    <source>
        <dbReference type="ARBA" id="ARBA00023157"/>
    </source>
</evidence>
<protein>
    <submittedName>
        <fullName evidence="8">ADAM cysteine-rich domain-containing protein</fullName>
    </submittedName>
</protein>
<reference evidence="8" key="1">
    <citation type="submission" date="2022-11" db="UniProtKB">
        <authorList>
            <consortium name="WormBaseParasite"/>
        </authorList>
    </citation>
    <scope>IDENTIFICATION</scope>
</reference>
<dbReference type="WBParaSite" id="nRc.2.0.1.t13311-RA">
    <property type="protein sequence ID" value="nRc.2.0.1.t13311-RA"/>
    <property type="gene ID" value="nRc.2.0.1.g13311"/>
</dbReference>
<dbReference type="GO" id="GO:0046872">
    <property type="term" value="F:metal ion binding"/>
    <property type="evidence" value="ECO:0007669"/>
    <property type="project" value="UniProtKB-KW"/>
</dbReference>
<evidence type="ECO:0000313" key="8">
    <source>
        <dbReference type="WBParaSite" id="nRc.2.0.1.t13311-RA"/>
    </source>
</evidence>
<evidence type="ECO:0000256" key="5">
    <source>
        <dbReference type="ARBA" id="ARBA00023180"/>
    </source>
</evidence>
<evidence type="ECO:0000256" key="1">
    <source>
        <dbReference type="ARBA" id="ARBA00022723"/>
    </source>
</evidence>
<dbReference type="OMA" id="CNEPNIC"/>
<keyword evidence="3" id="KW-0862">Zinc</keyword>
<dbReference type="SMART" id="SM00608">
    <property type="entry name" value="ACR"/>
    <property type="match status" value="1"/>
</dbReference>
<dbReference type="Pfam" id="PF17771">
    <property type="entry name" value="ADAMTS_CR_2"/>
    <property type="match status" value="1"/>
</dbReference>
<keyword evidence="4" id="KW-1015">Disulfide bond</keyword>
<dbReference type="InterPro" id="IPR006586">
    <property type="entry name" value="ADAM_Cys-rich"/>
</dbReference>
<dbReference type="GO" id="GO:0016787">
    <property type="term" value="F:hydrolase activity"/>
    <property type="evidence" value="ECO:0007669"/>
    <property type="project" value="UniProtKB-KW"/>
</dbReference>
<dbReference type="Gene3D" id="3.40.1620.60">
    <property type="match status" value="1"/>
</dbReference>
<keyword evidence="5" id="KW-0325">Glycoprotein</keyword>
<dbReference type="Proteomes" id="UP000887565">
    <property type="component" value="Unplaced"/>
</dbReference>
<keyword evidence="1" id="KW-0479">Metal-binding</keyword>
<proteinExistence type="predicted"/>
<dbReference type="InterPro" id="IPR041645">
    <property type="entry name" value="ADAMTS_CR_2"/>
</dbReference>
<accession>A0A915IGI6</accession>